<evidence type="ECO:0000313" key="4">
    <source>
        <dbReference type="EMBL" id="NMY12963.1"/>
    </source>
</evidence>
<evidence type="ECO:0000313" key="6">
    <source>
        <dbReference type="Proteomes" id="UP000614123"/>
    </source>
</evidence>
<dbReference type="RefSeq" id="WP_169865917.1">
    <property type="nucleotide sequence ID" value="NZ_CP089532.1"/>
</dbReference>
<dbReference type="Pfam" id="PF12500">
    <property type="entry name" value="TRSP"/>
    <property type="match status" value="1"/>
</dbReference>
<reference evidence="3 6" key="2">
    <citation type="submission" date="2020-12" db="EMBL/GenBank/DDBJ databases">
        <title>Comparative genomic insights into the epidemiology and virulence of plant pathogenic Pseudomonads from Turkey.</title>
        <authorList>
            <person name="Dillon M."/>
            <person name="Ruiz-Bedoya T."/>
            <person name="Bendalovic-Torma C."/>
            <person name="Guttman K.M."/>
            <person name="Kwak H."/>
            <person name="Middleton M.A."/>
            <person name="Wang P.W."/>
            <person name="Horuz S."/>
            <person name="Aysan Y."/>
            <person name="Guttman D.S."/>
        </authorList>
    </citation>
    <scope>NUCLEOTIDE SEQUENCE [LARGE SCALE GENOMIC DNA]</scope>
    <source>
        <strain evidence="3 6">S4_EA_3a</strain>
    </source>
</reference>
<dbReference type="InterPro" id="IPR022537">
    <property type="entry name" value="TRSP_dom"/>
</dbReference>
<reference evidence="4 5" key="1">
    <citation type="journal article" date="2020" name="Front. Microbiol.">
        <title>Genetic Organization of the aprX-lipA2 Operon Affects the Proteolytic Potential of Pseudomonas Species in Milk.</title>
        <authorList>
            <person name="Maier C."/>
            <person name="Huptas C."/>
            <person name="von Neubeck M."/>
            <person name="Scherer S."/>
            <person name="Wenning M."/>
            <person name="Lucking G."/>
        </authorList>
    </citation>
    <scope>NUCLEOTIDE SEQUENCE [LARGE SCALE GENOMIC DNA]</scope>
    <source>
        <strain evidence="4 5">DSM 16272</strain>
    </source>
</reference>
<dbReference type="Proteomes" id="UP000537729">
    <property type="component" value="Unassembled WGS sequence"/>
</dbReference>
<dbReference type="InterPro" id="IPR000836">
    <property type="entry name" value="PRTase_dom"/>
</dbReference>
<evidence type="ECO:0000313" key="5">
    <source>
        <dbReference type="Proteomes" id="UP000537729"/>
    </source>
</evidence>
<dbReference type="AlphaFoldDB" id="A0A7Y1ABZ9"/>
<dbReference type="Proteomes" id="UP000614123">
    <property type="component" value="Unassembled WGS sequence"/>
</dbReference>
<feature type="domain" description="TRSP" evidence="1">
    <location>
        <begin position="270"/>
        <end position="364"/>
    </location>
</feature>
<dbReference type="Pfam" id="PF15609">
    <property type="entry name" value="PRTase_2"/>
    <property type="match status" value="1"/>
</dbReference>
<dbReference type="PIRSF" id="PIRSF020967">
    <property type="entry name" value="UCP020967"/>
    <property type="match status" value="1"/>
</dbReference>
<evidence type="ECO:0000259" key="1">
    <source>
        <dbReference type="Pfam" id="PF12500"/>
    </source>
</evidence>
<dbReference type="InterPro" id="IPR011214">
    <property type="entry name" value="UCP020967"/>
</dbReference>
<name>A0A7Y1ABZ9_PSEVE</name>
<accession>A0A7Y1ABZ9</accession>
<dbReference type="CDD" id="cd06223">
    <property type="entry name" value="PRTases_typeI"/>
    <property type="match status" value="1"/>
</dbReference>
<gene>
    <name evidence="4" type="ORF">HBO38_31865</name>
    <name evidence="3" type="ORF">YA0849_32775</name>
</gene>
<evidence type="ECO:0000313" key="3">
    <source>
        <dbReference type="EMBL" id="MBI6653717.1"/>
    </source>
</evidence>
<evidence type="ECO:0000259" key="2">
    <source>
        <dbReference type="Pfam" id="PF15609"/>
    </source>
</evidence>
<protein>
    <submittedName>
        <fullName evidence="3 4">Phosphoribosyltransferase</fullName>
    </submittedName>
</protein>
<feature type="domain" description="Orotate phosphoribosyltransferase-like" evidence="2">
    <location>
        <begin position="33"/>
        <end position="213"/>
    </location>
</feature>
<dbReference type="SUPFAM" id="SSF53271">
    <property type="entry name" value="PRTase-like"/>
    <property type="match status" value="1"/>
</dbReference>
<dbReference type="Gene3D" id="3.40.50.2020">
    <property type="match status" value="1"/>
</dbReference>
<dbReference type="EMBL" id="JAAQWG010000074">
    <property type="protein sequence ID" value="NMY12963.1"/>
    <property type="molecule type" value="Genomic_DNA"/>
</dbReference>
<organism evidence="4 5">
    <name type="scientific">Pseudomonas veronii</name>
    <dbReference type="NCBI Taxonomy" id="76761"/>
    <lineage>
        <taxon>Bacteria</taxon>
        <taxon>Pseudomonadati</taxon>
        <taxon>Pseudomonadota</taxon>
        <taxon>Gammaproteobacteria</taxon>
        <taxon>Pseudomonadales</taxon>
        <taxon>Pseudomonadaceae</taxon>
        <taxon>Pseudomonas</taxon>
    </lineage>
</organism>
<dbReference type="InterPro" id="IPR041688">
    <property type="entry name" value="PRTase_2"/>
</dbReference>
<proteinExistence type="predicted"/>
<dbReference type="GO" id="GO:0016757">
    <property type="term" value="F:glycosyltransferase activity"/>
    <property type="evidence" value="ECO:0007669"/>
    <property type="project" value="UniProtKB-KW"/>
</dbReference>
<keyword evidence="6" id="KW-1185">Reference proteome</keyword>
<keyword evidence="4" id="KW-0808">Transferase</keyword>
<dbReference type="EMBL" id="JAEILD010000247">
    <property type="protein sequence ID" value="MBI6653717.1"/>
    <property type="molecule type" value="Genomic_DNA"/>
</dbReference>
<comment type="caution">
    <text evidence="4">The sequence shown here is derived from an EMBL/GenBank/DDBJ whole genome shotgun (WGS) entry which is preliminary data.</text>
</comment>
<dbReference type="InterPro" id="IPR029057">
    <property type="entry name" value="PRTase-like"/>
</dbReference>
<keyword evidence="4" id="KW-0328">Glycosyltransferase</keyword>
<sequence>MESNAVTKALSVQLMRGRLDVTVDASQIDPGSLFGFAERRNPKRAFLFVSKVLGRHIPVRPSIMNASFHSLAAQIPEDLPGPVLVIGMAETAVGLGAGVHRAFSATRPDTVYMVSTRHPTGNELFARFEEEHSHASAHLIHLPVDPDVREMMLNARSLVLVDDEASTGKTFINLHRALVDAGLTRVERVVTCVLTDWSGDAVRKTIGDSAHQVSLLQGSYTFHEDAEAPLPEMPAVGTIEPGEWPLTAESDWGRHGIRVVEDTLALDLNVKAGERVLVVGTSEFVWRPFLLAERLERAGADVHFSSTSRSPIALGHAIGHVLSFADNYGLGIPNFLYNVSPGQFDRVLICSETPVQAVSASLIESLNAEVIVDGQ</sequence>